<dbReference type="InterPro" id="IPR002885">
    <property type="entry name" value="PPR_rpt"/>
</dbReference>
<evidence type="ECO:0000256" key="1">
    <source>
        <dbReference type="ARBA" id="ARBA00022737"/>
    </source>
</evidence>
<dbReference type="Proteomes" id="UP000324585">
    <property type="component" value="Unassembled WGS sequence"/>
</dbReference>
<evidence type="ECO:0000313" key="5">
    <source>
        <dbReference type="EMBL" id="KAA8494167.1"/>
    </source>
</evidence>
<dbReference type="SUPFAM" id="SSF50156">
    <property type="entry name" value="PDZ domain-like"/>
    <property type="match status" value="1"/>
</dbReference>
<feature type="repeat" description="PPR" evidence="2">
    <location>
        <begin position="488"/>
        <end position="522"/>
    </location>
</feature>
<dbReference type="OrthoDB" id="5167at2759"/>
<dbReference type="Gene3D" id="1.25.40.10">
    <property type="entry name" value="Tetratricopeptide repeat domain"/>
    <property type="match status" value="3"/>
</dbReference>
<comment type="caution">
    <text evidence="5">The sequence shown here is derived from an EMBL/GenBank/DDBJ whole genome shotgun (WGS) entry which is preliminary data.</text>
</comment>
<dbReference type="PROSITE" id="PS50106">
    <property type="entry name" value="PDZ"/>
    <property type="match status" value="1"/>
</dbReference>
<dbReference type="InterPro" id="IPR036034">
    <property type="entry name" value="PDZ_sf"/>
</dbReference>
<dbReference type="PANTHER" id="PTHR47938:SF35">
    <property type="entry name" value="PENTATRICOPEPTIDE REPEAT-CONTAINING PROTEIN 4, MITOCHONDRIAL-RELATED"/>
    <property type="match status" value="1"/>
</dbReference>
<dbReference type="GO" id="GO:0003729">
    <property type="term" value="F:mRNA binding"/>
    <property type="evidence" value="ECO:0007669"/>
    <property type="project" value="TreeGrafter"/>
</dbReference>
<sequence>MRLSGWAADWDSQSCRVGSCGGTALTRARRRNAVSRGSLSVPVTFAAAARSASRLARNVSNSDSERDSRPSQRASAKQIQREARTAPTSFVSDDHYVKSLEDLASFIDKGRFSETARRPRSSGGRLPAKGRKFRVGPSKAPPSRRAERDSELPDASFYRGNGVYGEDSVDYSEYNWSRTVGNASEDGTRHGTNNTNARRARERQLTPIPKASAHGLDDGARTLNASGLDLEVDVVSSIFGTRQYALELMKPVGLVVGENQEEDLAIVAAVEPGGNAARAGAIKVGDRIVAARLAGDADPRLTNATHAEESTDPIKVKDIIDLLRTKYGERGERVVVTFERRLEQDLADLEAPRPETRSEFISFSNVLRSYMNLESAGIEPERTRNFLLEEAEKLLYVLANLGERKEIVKVYEKLRAGKVTLSAKFYNVLMTALLRTGDAQGSIAVFDSIEEPSLECFTTLIKAYGTKGALEAATRTLQRIRDAGFAPSLQTYNTLISSFVANRKLGLAAQLFDEMKVDGLKPNAVSWNIILNWYASNARGASRIAKTFELFDRMQDSGVAPNLVTFTTLIKACVSSDDFDRTEKVLEEMSLRSLKPDTSTYNTLIDAYARRKLWKEALAVLEQMKREGVKPDSFSYARTICALAGSKQAARAEQLFDEMKSSANIVPNAVVYMGLMSMYADRGQVARVLPLLRDMQANNVSIDHRSMAAVMHACLQGNQPEVAVSVYAKMTKSGIRADSVTNTILARAYALQGDMSTALEVLDSMVRSEDARMHPGVVTYNALLQTAGEKQRADVVLGVFERLLSDPHGVAVNRRTFDALTEAWPADARDAEYLDMLLSAVHLARQRRRYPNGQVYCALMETAVCLKDAERGMATMTSRAQHFRIARNDIKMADAVDRKAALAFKHVMSPTSPTTTTPAPSASRD</sequence>
<accession>A0A5J4YUT6</accession>
<dbReference type="OMA" id="HRQDKVF"/>
<name>A0A5J4YUT6_PORPP</name>
<evidence type="ECO:0000256" key="3">
    <source>
        <dbReference type="SAM" id="MobiDB-lite"/>
    </source>
</evidence>
<dbReference type="EMBL" id="VRMN01000005">
    <property type="protein sequence ID" value="KAA8494167.1"/>
    <property type="molecule type" value="Genomic_DNA"/>
</dbReference>
<feature type="region of interest" description="Disordered" evidence="3">
    <location>
        <begin position="114"/>
        <end position="159"/>
    </location>
</feature>
<dbReference type="Gene3D" id="2.30.42.10">
    <property type="match status" value="1"/>
</dbReference>
<dbReference type="PROSITE" id="PS51375">
    <property type="entry name" value="PPR"/>
    <property type="match status" value="6"/>
</dbReference>
<feature type="repeat" description="PPR" evidence="2">
    <location>
        <begin position="523"/>
        <end position="561"/>
    </location>
</feature>
<feature type="repeat" description="PPR" evidence="2">
    <location>
        <begin position="597"/>
        <end position="631"/>
    </location>
</feature>
<gene>
    <name evidence="5" type="ORF">FVE85_4142</name>
</gene>
<dbReference type="InterPro" id="IPR001478">
    <property type="entry name" value="PDZ"/>
</dbReference>
<protein>
    <submittedName>
        <fullName evidence="5">Pentatricopeptide repeat-containing protein</fullName>
    </submittedName>
</protein>
<reference evidence="6" key="1">
    <citation type="journal article" date="2019" name="Nat. Commun.">
        <title>Expansion of phycobilisome linker gene families in mesophilic red algae.</title>
        <authorList>
            <person name="Lee J."/>
            <person name="Kim D."/>
            <person name="Bhattacharya D."/>
            <person name="Yoon H.S."/>
        </authorList>
    </citation>
    <scope>NUCLEOTIDE SEQUENCE [LARGE SCALE GENOMIC DNA]</scope>
    <source>
        <strain evidence="6">CCMP 1328</strain>
    </source>
</reference>
<feature type="repeat" description="PPR" evidence="2">
    <location>
        <begin position="703"/>
        <end position="737"/>
    </location>
</feature>
<keyword evidence="6" id="KW-1185">Reference proteome</keyword>
<evidence type="ECO:0000313" key="6">
    <source>
        <dbReference type="Proteomes" id="UP000324585"/>
    </source>
</evidence>
<dbReference type="Pfam" id="PF17177">
    <property type="entry name" value="PPR_long"/>
    <property type="match status" value="1"/>
</dbReference>
<dbReference type="PANTHER" id="PTHR47938">
    <property type="entry name" value="RESPIRATORY COMPLEX I CHAPERONE (CIA84), PUTATIVE (AFU_ORTHOLOGUE AFUA_2G06020)-RELATED"/>
    <property type="match status" value="1"/>
</dbReference>
<keyword evidence="1" id="KW-0677">Repeat</keyword>
<organism evidence="5 6">
    <name type="scientific">Porphyridium purpureum</name>
    <name type="common">Red alga</name>
    <name type="synonym">Porphyridium cruentum</name>
    <dbReference type="NCBI Taxonomy" id="35688"/>
    <lineage>
        <taxon>Eukaryota</taxon>
        <taxon>Rhodophyta</taxon>
        <taxon>Bangiophyceae</taxon>
        <taxon>Porphyridiales</taxon>
        <taxon>Porphyridiaceae</taxon>
        <taxon>Porphyridium</taxon>
    </lineage>
</organism>
<dbReference type="InterPro" id="IPR033443">
    <property type="entry name" value="PROP1-like_PPR_dom"/>
</dbReference>
<feature type="repeat" description="PPR" evidence="2">
    <location>
        <begin position="453"/>
        <end position="487"/>
    </location>
</feature>
<dbReference type="AlphaFoldDB" id="A0A5J4YUT6"/>
<dbReference type="InterPro" id="IPR011990">
    <property type="entry name" value="TPR-like_helical_dom_sf"/>
</dbReference>
<feature type="region of interest" description="Disordered" evidence="3">
    <location>
        <begin position="52"/>
        <end position="87"/>
    </location>
</feature>
<evidence type="ECO:0000256" key="2">
    <source>
        <dbReference type="PROSITE-ProRule" id="PRU00708"/>
    </source>
</evidence>
<dbReference type="Pfam" id="PF13812">
    <property type="entry name" value="PPR_3"/>
    <property type="match status" value="2"/>
</dbReference>
<feature type="domain" description="PDZ" evidence="4">
    <location>
        <begin position="231"/>
        <end position="308"/>
    </location>
</feature>
<proteinExistence type="predicted"/>
<dbReference type="NCBIfam" id="TIGR00756">
    <property type="entry name" value="PPR"/>
    <property type="match status" value="3"/>
</dbReference>
<feature type="repeat" description="PPR" evidence="2">
    <location>
        <begin position="562"/>
        <end position="596"/>
    </location>
</feature>
<evidence type="ECO:0000259" key="4">
    <source>
        <dbReference type="PROSITE" id="PS50106"/>
    </source>
</evidence>